<keyword evidence="1" id="KW-0732">Signal</keyword>
<feature type="signal peptide" evidence="1">
    <location>
        <begin position="1"/>
        <end position="19"/>
    </location>
</feature>
<evidence type="ECO:0000256" key="1">
    <source>
        <dbReference type="SAM" id="SignalP"/>
    </source>
</evidence>
<accession>A0A1V9F366</accession>
<proteinExistence type="predicted"/>
<dbReference type="AlphaFoldDB" id="A0A1V9F366"/>
<dbReference type="EMBL" id="LVXG01000007">
    <property type="protein sequence ID" value="OQP52814.1"/>
    <property type="molecule type" value="Genomic_DNA"/>
</dbReference>
<sequence>MKKCLLFLGFLLFLFNSYSQDTFISIEQANYVRGDDLHCVGGSHYLIEITFNLKARYILLKNKDTGQENRFINVVPGEISNSWRGYSKTTKQALLFTILTNNGRVCISVDDKTSVTLFLVNGVKSNPTKNQHKQ</sequence>
<evidence type="ECO:0000313" key="2">
    <source>
        <dbReference type="EMBL" id="OQP52814.1"/>
    </source>
</evidence>
<dbReference type="Proteomes" id="UP000192610">
    <property type="component" value="Unassembled WGS sequence"/>
</dbReference>
<comment type="caution">
    <text evidence="2">The sequence shown here is derived from an EMBL/GenBank/DDBJ whole genome shotgun (WGS) entry which is preliminary data.</text>
</comment>
<reference evidence="3" key="1">
    <citation type="submission" date="2016-04" db="EMBL/GenBank/DDBJ databases">
        <authorList>
            <person name="Chen L."/>
            <person name="Zhuang W."/>
            <person name="Wang G."/>
        </authorList>
    </citation>
    <scope>NUCLEOTIDE SEQUENCE [LARGE SCALE GENOMIC DNA]</scope>
    <source>
        <strain evidence="3">17621</strain>
    </source>
</reference>
<organism evidence="2 3">
    <name type="scientific">Niastella yeongjuensis</name>
    <dbReference type="NCBI Taxonomy" id="354355"/>
    <lineage>
        <taxon>Bacteria</taxon>
        <taxon>Pseudomonadati</taxon>
        <taxon>Bacteroidota</taxon>
        <taxon>Chitinophagia</taxon>
        <taxon>Chitinophagales</taxon>
        <taxon>Chitinophagaceae</taxon>
        <taxon>Niastella</taxon>
    </lineage>
</organism>
<name>A0A1V9F366_9BACT</name>
<feature type="chain" id="PRO_5010710535" evidence="1">
    <location>
        <begin position="20"/>
        <end position="134"/>
    </location>
</feature>
<protein>
    <submittedName>
        <fullName evidence="2">Uncharacterized protein</fullName>
    </submittedName>
</protein>
<keyword evidence="3" id="KW-1185">Reference proteome</keyword>
<gene>
    <name evidence="2" type="ORF">A4H97_24245</name>
</gene>
<evidence type="ECO:0000313" key="3">
    <source>
        <dbReference type="Proteomes" id="UP000192610"/>
    </source>
</evidence>